<dbReference type="GO" id="GO:0051536">
    <property type="term" value="F:iron-sulfur cluster binding"/>
    <property type="evidence" value="ECO:0007669"/>
    <property type="project" value="UniProtKB-KW"/>
</dbReference>
<dbReference type="Pfam" id="PF12831">
    <property type="entry name" value="FAD_oxidored"/>
    <property type="match status" value="1"/>
</dbReference>
<evidence type="ECO:0000256" key="4">
    <source>
        <dbReference type="ARBA" id="ARBA00023014"/>
    </source>
</evidence>
<organism evidence="5">
    <name type="scientific">bioreactor metagenome</name>
    <dbReference type="NCBI Taxonomy" id="1076179"/>
    <lineage>
        <taxon>unclassified sequences</taxon>
        <taxon>metagenomes</taxon>
        <taxon>ecological metagenomes</taxon>
    </lineage>
</organism>
<keyword evidence="4" id="KW-0411">Iron-sulfur</keyword>
<dbReference type="PANTHER" id="PTHR43498:SF1">
    <property type="entry name" value="COB--COM HETERODISULFIDE REDUCTASE IRON-SULFUR SUBUNIT A"/>
    <property type="match status" value="1"/>
</dbReference>
<dbReference type="PANTHER" id="PTHR43498">
    <property type="entry name" value="FERREDOXIN:COB-COM HETERODISULFIDE REDUCTASE SUBUNIT A"/>
    <property type="match status" value="1"/>
</dbReference>
<evidence type="ECO:0000256" key="2">
    <source>
        <dbReference type="ARBA" id="ARBA00023002"/>
    </source>
</evidence>
<evidence type="ECO:0000313" key="5">
    <source>
        <dbReference type="EMBL" id="MPN60577.1"/>
    </source>
</evidence>
<accession>A0A645JAZ4</accession>
<evidence type="ECO:0000256" key="1">
    <source>
        <dbReference type="ARBA" id="ARBA00022723"/>
    </source>
</evidence>
<comment type="caution">
    <text evidence="5">The sequence shown here is derived from an EMBL/GenBank/DDBJ whole genome shotgun (WGS) entry which is preliminary data.</text>
</comment>
<reference evidence="5" key="1">
    <citation type="submission" date="2019-08" db="EMBL/GenBank/DDBJ databases">
        <authorList>
            <person name="Kucharzyk K."/>
            <person name="Murdoch R.W."/>
            <person name="Higgins S."/>
            <person name="Loffler F."/>
        </authorList>
    </citation>
    <scope>NUCLEOTIDE SEQUENCE</scope>
</reference>
<keyword evidence="3" id="KW-0408">Iron</keyword>
<proteinExistence type="predicted"/>
<sequence length="151" mass="16711">MTQNDIRNGTKFKDAIVRSRYFIDIHNPKGAHDVQQLKGKSGALNHDFGPQPGDYYEVPYRSIVSFECNNLLVPCRALSATHEASAAIRVMATMHGIGEAAGIAAVLCLDKKIPVNELDGSNVRNQISYLNETPDYDVLWEAKCGYPWSAQ</sequence>
<protein>
    <recommendedName>
        <fullName evidence="6">FAD dependent oxidoreductase</fullName>
    </recommendedName>
</protein>
<dbReference type="GO" id="GO:0046872">
    <property type="term" value="F:metal ion binding"/>
    <property type="evidence" value="ECO:0007669"/>
    <property type="project" value="UniProtKB-KW"/>
</dbReference>
<gene>
    <name evidence="5" type="ORF">SDC9_208306</name>
</gene>
<evidence type="ECO:0000256" key="3">
    <source>
        <dbReference type="ARBA" id="ARBA00023004"/>
    </source>
</evidence>
<dbReference type="InterPro" id="IPR039650">
    <property type="entry name" value="HdrA-like"/>
</dbReference>
<keyword evidence="1" id="KW-0479">Metal-binding</keyword>
<dbReference type="EMBL" id="VSSQ01136024">
    <property type="protein sequence ID" value="MPN60577.1"/>
    <property type="molecule type" value="Genomic_DNA"/>
</dbReference>
<evidence type="ECO:0008006" key="6">
    <source>
        <dbReference type="Google" id="ProtNLM"/>
    </source>
</evidence>
<keyword evidence="2" id="KW-0560">Oxidoreductase</keyword>
<dbReference type="AlphaFoldDB" id="A0A645JAZ4"/>
<dbReference type="GO" id="GO:0016491">
    <property type="term" value="F:oxidoreductase activity"/>
    <property type="evidence" value="ECO:0007669"/>
    <property type="project" value="UniProtKB-KW"/>
</dbReference>
<name>A0A645JAZ4_9ZZZZ</name>